<dbReference type="AlphaFoldDB" id="A0A1G4Q2P6"/>
<feature type="domain" description="HTH tetR-type" evidence="5">
    <location>
        <begin position="26"/>
        <end position="86"/>
    </location>
</feature>
<accession>A0A1G4Q2P6</accession>
<dbReference type="Proteomes" id="UP000199150">
    <property type="component" value="Unassembled WGS sequence"/>
</dbReference>
<dbReference type="EMBL" id="FMTS01000001">
    <property type="protein sequence ID" value="SCW38449.1"/>
    <property type="molecule type" value="Genomic_DNA"/>
</dbReference>
<dbReference type="PANTHER" id="PTHR47506:SF7">
    <property type="entry name" value="TRANSCRIPTIONAL REGULATORY PROTEIN"/>
    <property type="match status" value="1"/>
</dbReference>
<dbReference type="PANTHER" id="PTHR47506">
    <property type="entry name" value="TRANSCRIPTIONAL REGULATORY PROTEIN"/>
    <property type="match status" value="1"/>
</dbReference>
<dbReference type="GO" id="GO:0003677">
    <property type="term" value="F:DNA binding"/>
    <property type="evidence" value="ECO:0007669"/>
    <property type="project" value="UniProtKB-UniRule"/>
</dbReference>
<organism evidence="6 7">
    <name type="scientific">Asticcacaulis taihuensis</name>
    <dbReference type="NCBI Taxonomy" id="260084"/>
    <lineage>
        <taxon>Bacteria</taxon>
        <taxon>Pseudomonadati</taxon>
        <taxon>Pseudomonadota</taxon>
        <taxon>Alphaproteobacteria</taxon>
        <taxon>Caulobacterales</taxon>
        <taxon>Caulobacteraceae</taxon>
        <taxon>Asticcacaulis</taxon>
    </lineage>
</organism>
<keyword evidence="2 4" id="KW-0238">DNA-binding</keyword>
<gene>
    <name evidence="6" type="ORF">SAMN02927928_0848</name>
</gene>
<keyword evidence="1" id="KW-0805">Transcription regulation</keyword>
<name>A0A1G4Q2P6_9CAUL</name>
<dbReference type="InterPro" id="IPR009057">
    <property type="entry name" value="Homeodomain-like_sf"/>
</dbReference>
<dbReference type="SUPFAM" id="SSF46689">
    <property type="entry name" value="Homeodomain-like"/>
    <property type="match status" value="1"/>
</dbReference>
<evidence type="ECO:0000256" key="4">
    <source>
        <dbReference type="PROSITE-ProRule" id="PRU00335"/>
    </source>
</evidence>
<feature type="DNA-binding region" description="H-T-H motif" evidence="4">
    <location>
        <begin position="49"/>
        <end position="68"/>
    </location>
</feature>
<sequence length="204" mass="22106">MIIVMIAFMIMVMYSQDMKTSKANVEANREKLLAAASEGFRRHGFDGVKVADVMQAAGLSHGGFYTYFDSKEDLVAQTCATSLERQAGRLKAAKGDRQTELDAYVTRYLSTKNRDEPGQACLFPSLAADVARQAEPVRQVFSEGVADYLDALAVLTDTGEGRQKAITLLSTLVGAMVLARAVNDETLSDEILTTVRTTISAHSG</sequence>
<evidence type="ECO:0000259" key="5">
    <source>
        <dbReference type="PROSITE" id="PS50977"/>
    </source>
</evidence>
<keyword evidence="3" id="KW-0804">Transcription</keyword>
<keyword evidence="7" id="KW-1185">Reference proteome</keyword>
<dbReference type="STRING" id="260084.SAMN02927928_0848"/>
<dbReference type="InterPro" id="IPR001647">
    <property type="entry name" value="HTH_TetR"/>
</dbReference>
<dbReference type="PROSITE" id="PS50977">
    <property type="entry name" value="HTH_TETR_2"/>
    <property type="match status" value="1"/>
</dbReference>
<protein>
    <submittedName>
        <fullName evidence="6">Transcriptional regulator, TetR family</fullName>
    </submittedName>
</protein>
<evidence type="ECO:0000313" key="7">
    <source>
        <dbReference type="Proteomes" id="UP000199150"/>
    </source>
</evidence>
<evidence type="ECO:0000256" key="3">
    <source>
        <dbReference type="ARBA" id="ARBA00023163"/>
    </source>
</evidence>
<dbReference type="PRINTS" id="PR00455">
    <property type="entry name" value="HTHTETR"/>
</dbReference>
<reference evidence="7" key="1">
    <citation type="submission" date="2016-10" db="EMBL/GenBank/DDBJ databases">
        <authorList>
            <person name="Varghese N."/>
            <person name="Submissions S."/>
        </authorList>
    </citation>
    <scope>NUCLEOTIDE SEQUENCE [LARGE SCALE GENOMIC DNA]</scope>
    <source>
        <strain evidence="7">CGMCC 1.3431</strain>
    </source>
</reference>
<dbReference type="InterPro" id="IPR036271">
    <property type="entry name" value="Tet_transcr_reg_TetR-rel_C_sf"/>
</dbReference>
<proteinExistence type="predicted"/>
<evidence type="ECO:0000256" key="1">
    <source>
        <dbReference type="ARBA" id="ARBA00023015"/>
    </source>
</evidence>
<dbReference type="Pfam" id="PF00440">
    <property type="entry name" value="TetR_N"/>
    <property type="match status" value="1"/>
</dbReference>
<evidence type="ECO:0000313" key="6">
    <source>
        <dbReference type="EMBL" id="SCW38449.1"/>
    </source>
</evidence>
<dbReference type="Gene3D" id="1.10.357.10">
    <property type="entry name" value="Tetracycline Repressor, domain 2"/>
    <property type="match status" value="1"/>
</dbReference>
<evidence type="ECO:0000256" key="2">
    <source>
        <dbReference type="ARBA" id="ARBA00023125"/>
    </source>
</evidence>
<dbReference type="Gene3D" id="1.10.10.60">
    <property type="entry name" value="Homeodomain-like"/>
    <property type="match status" value="1"/>
</dbReference>
<dbReference type="SUPFAM" id="SSF48498">
    <property type="entry name" value="Tetracyclin repressor-like, C-terminal domain"/>
    <property type="match status" value="1"/>
</dbReference>